<dbReference type="KEGG" id="carl:PXC00_08890"/>
<reference evidence="3" key="3">
    <citation type="submission" date="2024-06" db="EMBL/GenBank/DDBJ databases">
        <authorList>
            <person name="Zeng C."/>
        </authorList>
    </citation>
    <scope>NUCLEOTIDE SEQUENCE [LARGE SCALE GENOMIC DNA]</scope>
    <source>
        <strain evidence="3">ZCY20-5</strain>
    </source>
</reference>
<dbReference type="EMBL" id="CP135996">
    <property type="protein sequence ID" value="WOC31340.1"/>
    <property type="molecule type" value="Genomic_DNA"/>
</dbReference>
<reference evidence="3" key="1">
    <citation type="submission" date="2024-06" db="EMBL/GenBank/DDBJ databases">
        <title>Caproicibacterium argilliputei sp. nov, a novel caproic acid producing anaerobic bacterium isolated from pit mud.</title>
        <authorList>
            <person name="Zeng C."/>
        </authorList>
    </citation>
    <scope>NUCLEOTIDE SEQUENCE [LARGE SCALE GENOMIC DNA]</scope>
    <source>
        <strain evidence="3">ZCY20-5</strain>
    </source>
</reference>
<dbReference type="EC" id="3.-.-.-" evidence="2"/>
<dbReference type="InterPro" id="IPR011330">
    <property type="entry name" value="Glyco_hydro/deAcase_b/a-brl"/>
</dbReference>
<proteinExistence type="predicted"/>
<reference evidence="2 3" key="2">
    <citation type="submission" date="2024-06" db="EMBL/GenBank/DDBJ databases">
        <title>Caproicibacterium argilliputei sp. nov, a novel caproic acid producing anaerobic bacterium isolated from pit mud.</title>
        <authorList>
            <person name="Xia S."/>
        </authorList>
    </citation>
    <scope>NUCLEOTIDE SEQUENCE [LARGE SCALE GENOMIC DNA]</scope>
    <source>
        <strain evidence="2 3">ZCY20-5</strain>
    </source>
</reference>
<evidence type="ECO:0000259" key="1">
    <source>
        <dbReference type="PROSITE" id="PS51677"/>
    </source>
</evidence>
<dbReference type="Proteomes" id="UP001300604">
    <property type="component" value="Chromosome"/>
</dbReference>
<dbReference type="GO" id="GO:0005975">
    <property type="term" value="P:carbohydrate metabolic process"/>
    <property type="evidence" value="ECO:0007669"/>
    <property type="project" value="InterPro"/>
</dbReference>
<dbReference type="Pfam" id="PF01522">
    <property type="entry name" value="Polysacc_deac_1"/>
    <property type="match status" value="1"/>
</dbReference>
<dbReference type="RefSeq" id="WP_275843854.1">
    <property type="nucleotide sequence ID" value="NZ_CP135996.1"/>
</dbReference>
<organism evidence="2 3">
    <name type="scientific">Caproicibacterium argilliputei</name>
    <dbReference type="NCBI Taxonomy" id="3030016"/>
    <lineage>
        <taxon>Bacteria</taxon>
        <taxon>Bacillati</taxon>
        <taxon>Bacillota</taxon>
        <taxon>Clostridia</taxon>
        <taxon>Eubacteriales</taxon>
        <taxon>Oscillospiraceae</taxon>
        <taxon>Caproicibacterium</taxon>
    </lineage>
</organism>
<keyword evidence="3" id="KW-1185">Reference proteome</keyword>
<dbReference type="GO" id="GO:0016810">
    <property type="term" value="F:hydrolase activity, acting on carbon-nitrogen (but not peptide) bonds"/>
    <property type="evidence" value="ECO:0007669"/>
    <property type="project" value="InterPro"/>
</dbReference>
<dbReference type="InterPro" id="IPR050248">
    <property type="entry name" value="Polysacc_deacetylase_ArnD"/>
</dbReference>
<name>A0AA97D690_9FIRM</name>
<keyword evidence="2" id="KW-0378">Hydrolase</keyword>
<dbReference type="SUPFAM" id="SSF88713">
    <property type="entry name" value="Glycoside hydrolase/deacetylase"/>
    <property type="match status" value="1"/>
</dbReference>
<protein>
    <submittedName>
        <fullName evidence="2">Polysaccharide deacetylase family protein</fullName>
        <ecNumber evidence="2">3.-.-.-</ecNumber>
    </submittedName>
</protein>
<dbReference type="Gene3D" id="3.20.20.370">
    <property type="entry name" value="Glycoside hydrolase/deacetylase"/>
    <property type="match status" value="1"/>
</dbReference>
<dbReference type="CDD" id="cd10917">
    <property type="entry name" value="CE4_NodB_like_6s_7s"/>
    <property type="match status" value="1"/>
</dbReference>
<dbReference type="PROSITE" id="PS51677">
    <property type="entry name" value="NODB"/>
    <property type="match status" value="1"/>
</dbReference>
<sequence>MHCFWILRRRAFWVCTLLVCLGFGFAAHTFAYAQSPLREPLQAIVPSRKAAAITFDADMDADDVPALLQALHEKNVHATFFVTGVWAEKYPQALRQIAQAGHEIGCHGDLHRDLTALTAEQQRQDLAANCEKIRAACGAEAAWLRPPYRRWNSTLLQSAHAQGLRVADCSAVTDDWKNAAPQIVCAQALDRLKSGGILLLHCSGLNTATALPRILAALQSRGFALGTVSQLAETACVSGRKRLVSFTFLCRKFG</sequence>
<feature type="domain" description="NodB homology" evidence="1">
    <location>
        <begin position="49"/>
        <end position="226"/>
    </location>
</feature>
<evidence type="ECO:0000313" key="2">
    <source>
        <dbReference type="EMBL" id="WOC31340.1"/>
    </source>
</evidence>
<dbReference type="InterPro" id="IPR002509">
    <property type="entry name" value="NODB_dom"/>
</dbReference>
<accession>A0AA97D690</accession>
<dbReference type="PANTHER" id="PTHR10587">
    <property type="entry name" value="GLYCOSYL TRANSFERASE-RELATED"/>
    <property type="match status" value="1"/>
</dbReference>
<dbReference type="PANTHER" id="PTHR10587:SF134">
    <property type="entry name" value="SECRETED PROTEIN"/>
    <property type="match status" value="1"/>
</dbReference>
<dbReference type="AlphaFoldDB" id="A0AA97D690"/>
<evidence type="ECO:0000313" key="3">
    <source>
        <dbReference type="Proteomes" id="UP001300604"/>
    </source>
</evidence>
<gene>
    <name evidence="2" type="ORF">PXC00_08890</name>
</gene>